<organism evidence="1 2">
    <name type="scientific">Edwardsiella piscicida</name>
    <dbReference type="NCBI Taxonomy" id="1263550"/>
    <lineage>
        <taxon>Bacteria</taxon>
        <taxon>Pseudomonadati</taxon>
        <taxon>Pseudomonadota</taxon>
        <taxon>Gammaproteobacteria</taxon>
        <taxon>Enterobacterales</taxon>
        <taxon>Hafniaceae</taxon>
        <taxon>Edwardsiella</taxon>
    </lineage>
</organism>
<gene>
    <name evidence="1" type="ordered locus">ETAE_2475</name>
</gene>
<evidence type="ECO:0000313" key="2">
    <source>
        <dbReference type="Proteomes" id="UP000002634"/>
    </source>
</evidence>
<dbReference type="AlphaFoldDB" id="A0AAU8P541"/>
<accession>A0AAU8P541</accession>
<sequence>MVLNVLNIAKAIHSFQLQRRCNFAQQYRGYHHESRIEKGRSLEHSAS</sequence>
<evidence type="ECO:0000313" key="1">
    <source>
        <dbReference type="EMBL" id="ACY85310.1"/>
    </source>
</evidence>
<dbReference type="EMBL" id="CP001135">
    <property type="protein sequence ID" value="ACY85310.1"/>
    <property type="molecule type" value="Genomic_DNA"/>
</dbReference>
<keyword evidence="2" id="KW-1185">Reference proteome</keyword>
<name>A0AAU8P541_EDWPI</name>
<dbReference type="KEGG" id="etr:ETAE_2475"/>
<dbReference type="Proteomes" id="UP000002634">
    <property type="component" value="Chromosome"/>
</dbReference>
<reference evidence="1 2" key="1">
    <citation type="journal article" date="2009" name="PLoS ONE">
        <title>Genome sequence of the versatile fish pathogen Edwardsiella tarda provides insights into its adaptation to broad host ranges and intracellular niches.</title>
        <authorList>
            <person name="Wang Q."/>
            <person name="Yang M."/>
            <person name="Xiao J."/>
            <person name="Wu H."/>
            <person name="Wang X."/>
            <person name="Lv Y."/>
            <person name="Xu L."/>
            <person name="Zheng H."/>
            <person name="Wang S."/>
            <person name="Zhao G."/>
            <person name="Liu Q."/>
            <person name="Zhang Y."/>
        </authorList>
    </citation>
    <scope>NUCLEOTIDE SEQUENCE [LARGE SCALE GENOMIC DNA]</scope>
    <source>
        <strain evidence="2">EIB202 / CCTCC M208068</strain>
    </source>
</reference>
<proteinExistence type="predicted"/>
<protein>
    <submittedName>
        <fullName evidence="1">Uncharacterized protein</fullName>
    </submittedName>
</protein>